<organism evidence="2 3">
    <name type="scientific">Nocardioides ganghwensis</name>
    <dbReference type="NCBI Taxonomy" id="252230"/>
    <lineage>
        <taxon>Bacteria</taxon>
        <taxon>Bacillati</taxon>
        <taxon>Actinomycetota</taxon>
        <taxon>Actinomycetes</taxon>
        <taxon>Propionibacteriales</taxon>
        <taxon>Nocardioidaceae</taxon>
        <taxon>Nocardioides</taxon>
    </lineage>
</organism>
<evidence type="ECO:0000313" key="3">
    <source>
        <dbReference type="Proteomes" id="UP000293291"/>
    </source>
</evidence>
<dbReference type="EMBL" id="SDWU01000001">
    <property type="protein sequence ID" value="RYC05175.1"/>
    <property type="molecule type" value="Genomic_DNA"/>
</dbReference>
<dbReference type="Proteomes" id="UP000293291">
    <property type="component" value="Unassembled WGS sequence"/>
</dbReference>
<dbReference type="AlphaFoldDB" id="A0A4Q2SI35"/>
<feature type="region of interest" description="Disordered" evidence="1">
    <location>
        <begin position="298"/>
        <end position="329"/>
    </location>
</feature>
<feature type="compositionally biased region" description="Basic and acidic residues" evidence="1">
    <location>
        <begin position="55"/>
        <end position="66"/>
    </location>
</feature>
<accession>A0A4Q2SI35</accession>
<name>A0A4Q2SI35_9ACTN</name>
<reference evidence="2 3" key="1">
    <citation type="submission" date="2019-01" db="EMBL/GenBank/DDBJ databases">
        <title>Novel species of Nocardioides.</title>
        <authorList>
            <person name="Liu Q."/>
            <person name="Xin Y.-H."/>
        </authorList>
    </citation>
    <scope>NUCLEOTIDE SEQUENCE [LARGE SCALE GENOMIC DNA]</scope>
    <source>
        <strain evidence="2 3">CGMCC 4.6875</strain>
    </source>
</reference>
<feature type="region of interest" description="Disordered" evidence="1">
    <location>
        <begin position="38"/>
        <end position="67"/>
    </location>
</feature>
<evidence type="ECO:0000313" key="2">
    <source>
        <dbReference type="EMBL" id="RYC05175.1"/>
    </source>
</evidence>
<comment type="caution">
    <text evidence="2">The sequence shown here is derived from an EMBL/GenBank/DDBJ whole genome shotgun (WGS) entry which is preliminary data.</text>
</comment>
<proteinExistence type="predicted"/>
<evidence type="ECO:0008006" key="4">
    <source>
        <dbReference type="Google" id="ProtNLM"/>
    </source>
</evidence>
<dbReference type="OrthoDB" id="128043at2"/>
<keyword evidence="3" id="KW-1185">Reference proteome</keyword>
<sequence>MTTPIRVAAFIAALVAAFAAAWGGGRLVGPIDTDPVAAHADDGHDAAADGAASGDDGHDDGGHDDGAVAEATGLTARADGFTLALADRTLPAGRTRLEFRVLTSSGRPLLDYTREHEKDLHLIVVRRDLTGFQHVHPRLDRATGTWSVDVRLTPGTWRVIADLVPEGWEAVTLADDVAVSGRFTPTDLPDDDRTAELETDEGTYTVTLEGDTAPGAGTVLTTRVELDGEPVTDLEPYLGAFGHLVALRAGDLGYLHVHPEEGEPGPGIDFATAFPEPATYRLFLDFQHRGTVRTAAFTVESGGTPSSGAQSDNDASGDDHSEEGDGHGH</sequence>
<evidence type="ECO:0000256" key="1">
    <source>
        <dbReference type="SAM" id="MobiDB-lite"/>
    </source>
</evidence>
<feature type="compositionally biased region" description="Polar residues" evidence="1">
    <location>
        <begin position="301"/>
        <end position="314"/>
    </location>
</feature>
<feature type="compositionally biased region" description="Basic and acidic residues" evidence="1">
    <location>
        <begin position="317"/>
        <end position="329"/>
    </location>
</feature>
<gene>
    <name evidence="2" type="ORF">EUA07_01400</name>
</gene>
<protein>
    <recommendedName>
        <fullName evidence="4">Heavy-metal-associated domain-containing protein</fullName>
    </recommendedName>
</protein>
<dbReference type="RefSeq" id="WP_129453197.1">
    <property type="nucleotide sequence ID" value="NZ_JACXYX010000003.1"/>
</dbReference>